<accession>A0A074X6Q8</accession>
<dbReference type="GeneID" id="25408320"/>
<dbReference type="InterPro" id="IPR036457">
    <property type="entry name" value="PPM-type-like_dom_sf"/>
</dbReference>
<dbReference type="SMART" id="SM00332">
    <property type="entry name" value="PP2Cc"/>
    <property type="match status" value="1"/>
</dbReference>
<dbReference type="PROSITE" id="PS51746">
    <property type="entry name" value="PPM_2"/>
    <property type="match status" value="1"/>
</dbReference>
<dbReference type="InterPro" id="IPR001932">
    <property type="entry name" value="PPM-type_phosphatase-like_dom"/>
</dbReference>
<feature type="non-terminal residue" evidence="2">
    <location>
        <position position="433"/>
    </location>
</feature>
<dbReference type="PANTHER" id="PTHR13832:SF792">
    <property type="entry name" value="GM14286P"/>
    <property type="match status" value="1"/>
</dbReference>
<name>A0A074X6Q8_9PEZI</name>
<dbReference type="RefSeq" id="XP_013431544.1">
    <property type="nucleotide sequence ID" value="XM_013576090.1"/>
</dbReference>
<dbReference type="OrthoDB" id="420076at2759"/>
<evidence type="ECO:0000259" key="1">
    <source>
        <dbReference type="PROSITE" id="PS51746"/>
    </source>
</evidence>
<dbReference type="Proteomes" id="UP000027730">
    <property type="component" value="Unassembled WGS sequence"/>
</dbReference>
<keyword evidence="3" id="KW-1185">Reference proteome</keyword>
<evidence type="ECO:0000313" key="2">
    <source>
        <dbReference type="EMBL" id="KEQ77717.1"/>
    </source>
</evidence>
<feature type="domain" description="PPM-type phosphatase" evidence="1">
    <location>
        <begin position="61"/>
        <end position="430"/>
    </location>
</feature>
<keyword evidence="2" id="KW-0670">Pyruvate</keyword>
<dbReference type="EMBL" id="KL584702">
    <property type="protein sequence ID" value="KEQ77717.1"/>
    <property type="molecule type" value="Genomic_DNA"/>
</dbReference>
<dbReference type="PANTHER" id="PTHR13832">
    <property type="entry name" value="PROTEIN PHOSPHATASE 2C"/>
    <property type="match status" value="1"/>
</dbReference>
<sequence>LVAGGGLWWLTTTHDNFDNVPVLENREAEHMLDKSGLSKDEITRMLSRGAYSFPVKGVSSVSRYYGAQLASNSPCEDRFVHGKLPSPRNDGMPWMAWAVFDGHAGWQTADLLQKQLLPLVQQYLSQVKLTPEALSAYRESTQRAITKAFTDFDSSIMDTAQETSQGALSLQEKMQKLMPGFAGSCALVSLYDPVASELHVACTGDSRAVLAQKNSDGKWEALALSVDQTGSNTEEVVRINQEHPGEEDIAKNGRILGLMVSRAFGDGRWKWPLGQQKDFEQRFKGQAPLTSRFNIQTPPYITAEPVVTTTSIDPSKPSFLILASDGLWDSLSNQQAVDLVGLWLETKASGTRESRPKPNYDPLDFGQLNKGVNSRFEEERATNQDDNVAVHLMRNSLGGNHDELIAGRLVAGPPFSRELRDDITVQVAFFNCP</sequence>
<gene>
    <name evidence="2" type="ORF">M436DRAFT_34639</name>
</gene>
<dbReference type="AlphaFoldDB" id="A0A074X6Q8"/>
<evidence type="ECO:0000313" key="3">
    <source>
        <dbReference type="Proteomes" id="UP000027730"/>
    </source>
</evidence>
<dbReference type="SUPFAM" id="SSF81606">
    <property type="entry name" value="PP2C-like"/>
    <property type="match status" value="1"/>
</dbReference>
<proteinExistence type="predicted"/>
<feature type="non-terminal residue" evidence="2">
    <location>
        <position position="1"/>
    </location>
</feature>
<dbReference type="Gene3D" id="3.60.40.10">
    <property type="entry name" value="PPM-type phosphatase domain"/>
    <property type="match status" value="1"/>
</dbReference>
<organism evidence="2 3">
    <name type="scientific">Aureobasidium namibiae CBS 147.97</name>
    <dbReference type="NCBI Taxonomy" id="1043004"/>
    <lineage>
        <taxon>Eukaryota</taxon>
        <taxon>Fungi</taxon>
        <taxon>Dikarya</taxon>
        <taxon>Ascomycota</taxon>
        <taxon>Pezizomycotina</taxon>
        <taxon>Dothideomycetes</taxon>
        <taxon>Dothideomycetidae</taxon>
        <taxon>Dothideales</taxon>
        <taxon>Saccotheciaceae</taxon>
        <taxon>Aureobasidium</taxon>
    </lineage>
</organism>
<dbReference type="HOGENOM" id="CLU_021928_1_1_1"/>
<dbReference type="GO" id="GO:0004741">
    <property type="term" value="F:[pyruvate dehydrogenase (acetyl-transferring)]-phosphatase activity"/>
    <property type="evidence" value="ECO:0007669"/>
    <property type="project" value="TreeGrafter"/>
</dbReference>
<reference evidence="2 3" key="1">
    <citation type="journal article" date="2014" name="BMC Genomics">
        <title>Genome sequencing of four Aureobasidium pullulans varieties: biotechnological potential, stress tolerance, and description of new species.</title>
        <authorList>
            <person name="Gostin Ar C."/>
            <person name="Ohm R.A."/>
            <person name="Kogej T."/>
            <person name="Sonjak S."/>
            <person name="Turk M."/>
            <person name="Zajc J."/>
            <person name="Zalar P."/>
            <person name="Grube M."/>
            <person name="Sun H."/>
            <person name="Han J."/>
            <person name="Sharma A."/>
            <person name="Chiniquy J."/>
            <person name="Ngan C.Y."/>
            <person name="Lipzen A."/>
            <person name="Barry K."/>
            <person name="Grigoriev I.V."/>
            <person name="Gunde-Cimerman N."/>
        </authorList>
    </citation>
    <scope>NUCLEOTIDE SEQUENCE [LARGE SCALE GENOMIC DNA]</scope>
    <source>
        <strain evidence="2 3">CBS 147.97</strain>
    </source>
</reference>
<dbReference type="STRING" id="1043004.A0A074X6Q8"/>
<dbReference type="GO" id="GO:0005739">
    <property type="term" value="C:mitochondrion"/>
    <property type="evidence" value="ECO:0007669"/>
    <property type="project" value="TreeGrafter"/>
</dbReference>
<dbReference type="InterPro" id="IPR015655">
    <property type="entry name" value="PP2C"/>
</dbReference>
<protein>
    <submittedName>
        <fullName evidence="2">Pyruvate dehydrogenase</fullName>
    </submittedName>
</protein>
<dbReference type="Pfam" id="PF00481">
    <property type="entry name" value="PP2C"/>
    <property type="match status" value="1"/>
</dbReference>
<dbReference type="CDD" id="cd00143">
    <property type="entry name" value="PP2Cc"/>
    <property type="match status" value="1"/>
</dbReference>